<dbReference type="Pfam" id="PF08240">
    <property type="entry name" value="ADH_N"/>
    <property type="match status" value="1"/>
</dbReference>
<protein>
    <submittedName>
        <fullName evidence="4">VAT1L protein</fullName>
    </submittedName>
</protein>
<keyword evidence="1" id="KW-0560">Oxidoreductase</keyword>
<dbReference type="AlphaFoldDB" id="A0A8J9WFX2"/>
<dbReference type="InterPro" id="IPR011032">
    <property type="entry name" value="GroES-like_sf"/>
</dbReference>
<sequence>MAEGGDAATVAHEAGNAVQETPKAEPEKAAAAAEPAAPAEPAEPTVRTIVLTGHGGYDKLSVQQKPQPKAGKGEVLVRVKAAGLNFSELMVRQGLHDRMTKPPVVLGMEAAGVIEELGEDVSGLEVGSCSVCVAPQAGEPVPSAAAPPRHSSPLQSITLPLAVNCHPVPRARASARCHHIFQNPLNHRILPPESSEMSYFAVLCSCSFPHATLGFQLPTPRRRRHTLQ</sequence>
<gene>
    <name evidence="4" type="primary">VAT1L</name>
    <name evidence="4" type="ORF">BLAG_LOCUS3244</name>
</gene>
<accession>A0A8J9WFX2</accession>
<evidence type="ECO:0000313" key="4">
    <source>
        <dbReference type="EMBL" id="CAH1238785.1"/>
    </source>
</evidence>
<dbReference type="PANTHER" id="PTHR44054:SF1">
    <property type="entry name" value="SYNAPTIC VESICLE MEMBRANE PROTEIN VAT-1 HOMOLOG"/>
    <property type="match status" value="1"/>
</dbReference>
<organism evidence="4 5">
    <name type="scientific">Branchiostoma lanceolatum</name>
    <name type="common">Common lancelet</name>
    <name type="synonym">Amphioxus lanceolatum</name>
    <dbReference type="NCBI Taxonomy" id="7740"/>
    <lineage>
        <taxon>Eukaryota</taxon>
        <taxon>Metazoa</taxon>
        <taxon>Chordata</taxon>
        <taxon>Cephalochordata</taxon>
        <taxon>Leptocardii</taxon>
        <taxon>Amphioxiformes</taxon>
        <taxon>Branchiostomatidae</taxon>
        <taxon>Branchiostoma</taxon>
    </lineage>
</organism>
<dbReference type="GO" id="GO:0016491">
    <property type="term" value="F:oxidoreductase activity"/>
    <property type="evidence" value="ECO:0007669"/>
    <property type="project" value="UniProtKB-KW"/>
</dbReference>
<dbReference type="OrthoDB" id="203908at2759"/>
<dbReference type="InterPro" id="IPR013154">
    <property type="entry name" value="ADH-like_N"/>
</dbReference>
<evidence type="ECO:0000259" key="3">
    <source>
        <dbReference type="Pfam" id="PF08240"/>
    </source>
</evidence>
<evidence type="ECO:0000256" key="1">
    <source>
        <dbReference type="ARBA" id="ARBA00023002"/>
    </source>
</evidence>
<name>A0A8J9WFX2_BRALA</name>
<keyword evidence="5" id="KW-1185">Reference proteome</keyword>
<reference evidence="4" key="1">
    <citation type="submission" date="2022-01" db="EMBL/GenBank/DDBJ databases">
        <authorList>
            <person name="Braso-Vives M."/>
        </authorList>
    </citation>
    <scope>NUCLEOTIDE SEQUENCE</scope>
</reference>
<dbReference type="Gene3D" id="3.90.180.10">
    <property type="entry name" value="Medium-chain alcohol dehydrogenases, catalytic domain"/>
    <property type="match status" value="1"/>
</dbReference>
<dbReference type="EMBL" id="OV696695">
    <property type="protein sequence ID" value="CAH1238785.1"/>
    <property type="molecule type" value="Genomic_DNA"/>
</dbReference>
<dbReference type="SUPFAM" id="SSF50129">
    <property type="entry name" value="GroES-like"/>
    <property type="match status" value="1"/>
</dbReference>
<proteinExistence type="predicted"/>
<dbReference type="Proteomes" id="UP000838412">
    <property type="component" value="Chromosome 10"/>
</dbReference>
<dbReference type="PANTHER" id="PTHR44054">
    <property type="entry name" value="SYNAPTIC VESICLE MEMBRANE PROTEIN VAT-1 HOMOLOG-LIKE"/>
    <property type="match status" value="1"/>
</dbReference>
<feature type="compositionally biased region" description="Low complexity" evidence="2">
    <location>
        <begin position="29"/>
        <end position="44"/>
    </location>
</feature>
<feature type="region of interest" description="Disordered" evidence="2">
    <location>
        <begin position="1"/>
        <end position="44"/>
    </location>
</feature>
<feature type="domain" description="Alcohol dehydrogenase-like N-terminal" evidence="3">
    <location>
        <begin position="71"/>
        <end position="136"/>
    </location>
</feature>
<evidence type="ECO:0000313" key="5">
    <source>
        <dbReference type="Proteomes" id="UP000838412"/>
    </source>
</evidence>
<dbReference type="InterPro" id="IPR052100">
    <property type="entry name" value="SV-ATPase_mito-regulator"/>
</dbReference>
<evidence type="ECO:0000256" key="2">
    <source>
        <dbReference type="SAM" id="MobiDB-lite"/>
    </source>
</evidence>